<reference evidence="2 3" key="1">
    <citation type="submission" date="2019-08" db="EMBL/GenBank/DDBJ databases">
        <title>Deep-cultivation of Planctomycetes and their phenomic and genomic characterization uncovers novel biology.</title>
        <authorList>
            <person name="Wiegand S."/>
            <person name="Jogler M."/>
            <person name="Boedeker C."/>
            <person name="Pinto D."/>
            <person name="Vollmers J."/>
            <person name="Rivas-Marin E."/>
            <person name="Kohn T."/>
            <person name="Peeters S.H."/>
            <person name="Heuer A."/>
            <person name="Rast P."/>
            <person name="Oberbeckmann S."/>
            <person name="Bunk B."/>
            <person name="Jeske O."/>
            <person name="Meyerdierks A."/>
            <person name="Storesund J.E."/>
            <person name="Kallscheuer N."/>
            <person name="Luecker S."/>
            <person name="Lage O.M."/>
            <person name="Pohl T."/>
            <person name="Merkel B.J."/>
            <person name="Hornburger P."/>
            <person name="Mueller R.-W."/>
            <person name="Bruemmer F."/>
            <person name="Labrenz M."/>
            <person name="Spormann A.M."/>
            <person name="Op den Camp H."/>
            <person name="Overmann J."/>
            <person name="Amann R."/>
            <person name="Jetten M.S.M."/>
            <person name="Mascher T."/>
            <person name="Medema M.H."/>
            <person name="Devos D.P."/>
            <person name="Kaster A.-K."/>
            <person name="Ovreas L."/>
            <person name="Rohde M."/>
            <person name="Galperin M.Y."/>
            <person name="Jogler C."/>
        </authorList>
    </citation>
    <scope>NUCLEOTIDE SEQUENCE [LARGE SCALE GENOMIC DNA]</scope>
    <source>
        <strain evidence="2 3">OJF2</strain>
    </source>
</reference>
<keyword evidence="1" id="KW-0472">Membrane</keyword>
<dbReference type="KEGG" id="agv:OJF2_24160"/>
<keyword evidence="1" id="KW-0812">Transmembrane</keyword>
<dbReference type="OrthoDB" id="278677at2"/>
<protein>
    <submittedName>
        <fullName evidence="2">Uncharacterized protein</fullName>
    </submittedName>
</protein>
<dbReference type="RefSeq" id="WP_148593881.1">
    <property type="nucleotide sequence ID" value="NZ_CP042997.1"/>
</dbReference>
<feature type="transmembrane region" description="Helical" evidence="1">
    <location>
        <begin position="26"/>
        <end position="44"/>
    </location>
</feature>
<evidence type="ECO:0000313" key="3">
    <source>
        <dbReference type="Proteomes" id="UP000324233"/>
    </source>
</evidence>
<organism evidence="2 3">
    <name type="scientific">Aquisphaera giovannonii</name>
    <dbReference type="NCBI Taxonomy" id="406548"/>
    <lineage>
        <taxon>Bacteria</taxon>
        <taxon>Pseudomonadati</taxon>
        <taxon>Planctomycetota</taxon>
        <taxon>Planctomycetia</taxon>
        <taxon>Isosphaerales</taxon>
        <taxon>Isosphaeraceae</taxon>
        <taxon>Aquisphaera</taxon>
    </lineage>
</organism>
<proteinExistence type="predicted"/>
<feature type="transmembrane region" description="Helical" evidence="1">
    <location>
        <begin position="129"/>
        <end position="145"/>
    </location>
</feature>
<dbReference type="Proteomes" id="UP000324233">
    <property type="component" value="Chromosome"/>
</dbReference>
<dbReference type="AlphaFoldDB" id="A0A5B9W0Y7"/>
<accession>A0A5B9W0Y7</accession>
<name>A0A5B9W0Y7_9BACT</name>
<gene>
    <name evidence="2" type="ORF">OJF2_24160</name>
</gene>
<evidence type="ECO:0000256" key="1">
    <source>
        <dbReference type="SAM" id="Phobius"/>
    </source>
</evidence>
<evidence type="ECO:0000313" key="2">
    <source>
        <dbReference type="EMBL" id="QEH33884.1"/>
    </source>
</evidence>
<keyword evidence="3" id="KW-1185">Reference proteome</keyword>
<feature type="transmembrane region" description="Helical" evidence="1">
    <location>
        <begin position="64"/>
        <end position="82"/>
    </location>
</feature>
<dbReference type="EMBL" id="CP042997">
    <property type="protein sequence ID" value="QEH33884.1"/>
    <property type="molecule type" value="Genomic_DNA"/>
</dbReference>
<feature type="transmembrane region" description="Helical" evidence="1">
    <location>
        <begin position="103"/>
        <end position="123"/>
    </location>
</feature>
<keyword evidence="1" id="KW-1133">Transmembrane helix</keyword>
<sequence>MHDPNETIEEALDVASLHCLRRTRSAVLNVLIGVALVVAGSGLLLRTRPAGARPDLASKLNQALLAALFVLFAFSTLLRRVLGRRARLDDPRSRWARFYWGHVLPALVGALAAPLGLAHGWLVSPRVETIFPFWLTALLLGILAYPRGYELEGYAAPMAWDEVPGR</sequence>